<proteinExistence type="predicted"/>
<name>L7RFQ5_9VIRU</name>
<keyword evidence="2" id="KW-1185">Reference proteome</keyword>
<dbReference type="EMBL" id="JX962719">
    <property type="protein sequence ID" value="AGC01665.1"/>
    <property type="molecule type" value="Genomic_DNA"/>
</dbReference>
<dbReference type="Proteomes" id="UP000201640">
    <property type="component" value="Segment"/>
</dbReference>
<gene>
    <name evidence="1" type="ORF">Moumou_00121</name>
</gene>
<evidence type="ECO:0000313" key="2">
    <source>
        <dbReference type="Proteomes" id="UP000201640"/>
    </source>
</evidence>
<sequence length="277" mass="32261">MECYYCETNKNNICFYYCLKPIIYLESKYYNPQIHENYKPICQDCVIEFILKRQQGFKICKECKCYYTKNRYPRTYENNLCDACSQKNSDELIKVNNKLECSLCKVNIRKLKSEKSGNSWARIHDSKTFSYGLSGSYILTSGEFNTIGCICNNCLKNYQFEPYLSVECNKCKNKFQSCIDGSITQGLDCASTVYDTHIVGHYGSRKYDCMSENDKILFVTERPKNIKYGSTLCDNCITDLIKSGICFPPESWNDNDDEKYSKYVSFTIPNPMYLNKN</sequence>
<dbReference type="KEGG" id="vg:14446035"/>
<dbReference type="OrthoDB" id="32183at10239"/>
<reference evidence="1 2" key="1">
    <citation type="journal article" date="2012" name="Genome Biol. Evol.">
        <title>Related Giant Viruses in Distant Locations and Different Habitats: Acanthamoeba polyphaga moumouvirus Represents a Third Lineage of the Mimiviridae That Is Close to the Megavirus Lineage.</title>
        <authorList>
            <person name="Yoosuf N."/>
            <person name="Yutin N."/>
            <person name="Colson P."/>
            <person name="Shabalina S.A."/>
            <person name="Pagnier I."/>
            <person name="Robert C."/>
            <person name="Azza S."/>
            <person name="Klose T."/>
            <person name="Wong J."/>
            <person name="Rossmann M.G."/>
            <person name="La Scola B."/>
            <person name="Raoult D."/>
            <person name="Koonin E.V."/>
        </authorList>
    </citation>
    <scope>NUCLEOTIDE SEQUENCE [LARGE SCALE GENOMIC DNA]</scope>
    <source>
        <strain evidence="1 2">M10A</strain>
    </source>
</reference>
<evidence type="ECO:0000313" key="1">
    <source>
        <dbReference type="EMBL" id="AGC01665.1"/>
    </source>
</evidence>
<dbReference type="GeneID" id="14446035"/>
<accession>L7RFQ5</accession>
<protein>
    <submittedName>
        <fullName evidence="1">Uncharacterized protein</fullName>
    </submittedName>
</protein>
<dbReference type="RefSeq" id="YP_007354101.1">
    <property type="nucleotide sequence ID" value="NC_020104.1"/>
</dbReference>
<organism evidence="1 2">
    <name type="scientific">Acanthamoeba polyphaga moumouvirus</name>
    <dbReference type="NCBI Taxonomy" id="1269028"/>
    <lineage>
        <taxon>Viruses</taxon>
        <taxon>Varidnaviria</taxon>
        <taxon>Bamfordvirae</taxon>
        <taxon>Nucleocytoviricota</taxon>
        <taxon>Megaviricetes</taxon>
        <taxon>Imitervirales</taxon>
        <taxon>Mimiviridae</taxon>
        <taxon>Megamimivirinae</taxon>
        <taxon>Moumouvirus</taxon>
    </lineage>
</organism>